<reference evidence="9" key="1">
    <citation type="journal article" date="2013" name="Nat. Genet.">
        <title>The Capsella rubella genome and the genomic consequences of rapid mating system evolution.</title>
        <authorList>
            <person name="Slotte T."/>
            <person name="Hazzouri K.M."/>
            <person name="Agren J.A."/>
            <person name="Koenig D."/>
            <person name="Maumus F."/>
            <person name="Guo Y.L."/>
            <person name="Steige K."/>
            <person name="Platts A.E."/>
            <person name="Escobar J.S."/>
            <person name="Newman L.K."/>
            <person name="Wang W."/>
            <person name="Mandakova T."/>
            <person name="Vello E."/>
            <person name="Smith L.M."/>
            <person name="Henz S.R."/>
            <person name="Steffen J."/>
            <person name="Takuno S."/>
            <person name="Brandvain Y."/>
            <person name="Coop G."/>
            <person name="Andolfatto P."/>
            <person name="Hu T.T."/>
            <person name="Blanchette M."/>
            <person name="Clark R.M."/>
            <person name="Quesneville H."/>
            <person name="Nordborg M."/>
            <person name="Gaut B.S."/>
            <person name="Lysak M.A."/>
            <person name="Jenkins J."/>
            <person name="Grimwood J."/>
            <person name="Chapman J."/>
            <person name="Prochnik S."/>
            <person name="Shu S."/>
            <person name="Rokhsar D."/>
            <person name="Schmutz J."/>
            <person name="Weigel D."/>
            <person name="Wright S.I."/>
        </authorList>
    </citation>
    <scope>NUCLEOTIDE SEQUENCE [LARGE SCALE GENOMIC DNA]</scope>
    <source>
        <strain evidence="9">cv. Monte Gargano</strain>
    </source>
</reference>
<dbReference type="InterPro" id="IPR045124">
    <property type="entry name" value="Su(sable)-like"/>
</dbReference>
<accession>R0EV46</accession>
<evidence type="ECO:0000256" key="6">
    <source>
        <dbReference type="SAM" id="MobiDB-lite"/>
    </source>
</evidence>
<evidence type="ECO:0000256" key="1">
    <source>
        <dbReference type="ARBA" id="ARBA00022723"/>
    </source>
</evidence>
<dbReference type="GO" id="GO:0005634">
    <property type="term" value="C:nucleus"/>
    <property type="evidence" value="ECO:0007669"/>
    <property type="project" value="TreeGrafter"/>
</dbReference>
<feature type="non-terminal residue" evidence="8">
    <location>
        <position position="1"/>
    </location>
</feature>
<evidence type="ECO:0000256" key="3">
    <source>
        <dbReference type="ARBA" id="ARBA00022771"/>
    </source>
</evidence>
<gene>
    <name evidence="8" type="ORF">CARUB_v10025972mg</name>
</gene>
<keyword evidence="4 5" id="KW-0862">Zinc</keyword>
<feature type="domain" description="C3H1-type" evidence="7">
    <location>
        <begin position="426"/>
        <end position="453"/>
    </location>
</feature>
<dbReference type="eggNOG" id="KOG1040">
    <property type="taxonomic scope" value="Eukaryota"/>
</dbReference>
<dbReference type="SUPFAM" id="SSF90229">
    <property type="entry name" value="CCCH zinc finger"/>
    <property type="match status" value="2"/>
</dbReference>
<dbReference type="KEGG" id="crb:17875756"/>
<dbReference type="FunFam" id="2.30.30.1190:FF:000010">
    <property type="entry name" value="C3H-type transcription factor"/>
    <property type="match status" value="1"/>
</dbReference>
<organism evidence="8 9">
    <name type="scientific">Capsella rubella</name>
    <dbReference type="NCBI Taxonomy" id="81985"/>
    <lineage>
        <taxon>Eukaryota</taxon>
        <taxon>Viridiplantae</taxon>
        <taxon>Streptophyta</taxon>
        <taxon>Embryophyta</taxon>
        <taxon>Tracheophyta</taxon>
        <taxon>Spermatophyta</taxon>
        <taxon>Magnoliopsida</taxon>
        <taxon>eudicotyledons</taxon>
        <taxon>Gunneridae</taxon>
        <taxon>Pentapetalae</taxon>
        <taxon>rosids</taxon>
        <taxon>malvids</taxon>
        <taxon>Brassicales</taxon>
        <taxon>Brassicaceae</taxon>
        <taxon>Camelineae</taxon>
        <taxon>Capsella</taxon>
    </lineage>
</organism>
<name>R0EV46_9BRAS</name>
<keyword evidence="2" id="KW-0677">Repeat</keyword>
<sequence length="718" mass="78696">PTRRPLLRRDESDRSVTGLDCLLADTMESSVATFPHRRRHLPNRTYRSLLHHLCSSFDREPRVSLATPAVLQELVSRTEIAQVSPEEVCKLPEDSSMVDSKSSEVSSGDSRCEKVETISEEKSLMLGDVFDGIDLQDATVGSQHKDFFDDFELMINGSGEFVPESCVNLFGALDVNDYGDGVVASLDDIAKQPLDSVQNVVEKPNISIEVQIDPVESDKKGEEVPKSVESNEIISSGVLEACNERDQREMELEKTVNSTQVLVDSLPQIVEDDDVEEGELSGDDNDYMLVGDDEPVERHEESHVSQEGIGNSHLISHETFGKKLGVEVSNVDNRAKKSDQTFSNEAKIDPETSIKKRSGPSKDAKARKRANARKKRAQERIALGVKKLKLKPVAPKPKPIKYCRHYIKGRCHEGDKCKFSHDTIPETKSSPCCYFATQSCMKGDDCPYDHDLSKYPCNNFITKGFCHRGDSCLFSHKGAPQSASDTSNANVTASSTNIASASFLLQKTNKQSVREAIARLPAIQARVSSSVAFVKPLGQSNQRNSSDASSPKRINEHATPPQVPPLRKPSVAPKGMSFLSLDNTVKPSPVSKPSTDSSDNQTLKQSQQGSLVPVVAPKGISFLSFASEEPKDMKREPQEPASSRILKTTPNSHIQSSLHSAMKLAAEFESAKAEKSSNDPVEAVNKGEVKVNTTVTRNSGNVSSQILEFLSSFSHGKN</sequence>
<dbReference type="InterPro" id="IPR000571">
    <property type="entry name" value="Znf_CCCH"/>
</dbReference>
<dbReference type="Gene3D" id="4.10.1000.10">
    <property type="entry name" value="Zinc finger, CCCH-type"/>
    <property type="match status" value="1"/>
</dbReference>
<keyword evidence="3 5" id="KW-0863">Zinc-finger</keyword>
<dbReference type="Gene3D" id="2.30.30.1190">
    <property type="match status" value="1"/>
</dbReference>
<evidence type="ECO:0000256" key="2">
    <source>
        <dbReference type="ARBA" id="ARBA00022737"/>
    </source>
</evidence>
<dbReference type="SMART" id="SM00356">
    <property type="entry name" value="ZnF_C3H1"/>
    <property type="match status" value="3"/>
</dbReference>
<feature type="region of interest" description="Disordered" evidence="6">
    <location>
        <begin position="335"/>
        <end position="378"/>
    </location>
</feature>
<dbReference type="STRING" id="81985.R0EV46"/>
<dbReference type="GO" id="GO:0003723">
    <property type="term" value="F:RNA binding"/>
    <property type="evidence" value="ECO:0007669"/>
    <property type="project" value="InterPro"/>
</dbReference>
<dbReference type="InterPro" id="IPR036855">
    <property type="entry name" value="Znf_CCCH_sf"/>
</dbReference>
<dbReference type="GO" id="GO:0045892">
    <property type="term" value="P:negative regulation of DNA-templated transcription"/>
    <property type="evidence" value="ECO:0007669"/>
    <property type="project" value="InterPro"/>
</dbReference>
<dbReference type="PANTHER" id="PTHR13119">
    <property type="entry name" value="ZINC FINGER CCCH DOMAIN-CONTAINING PROTEI"/>
    <property type="match status" value="1"/>
</dbReference>
<feature type="region of interest" description="Disordered" evidence="6">
    <location>
        <begin position="536"/>
        <end position="611"/>
    </location>
</feature>
<protein>
    <recommendedName>
        <fullName evidence="7">C3H1-type domain-containing protein</fullName>
    </recommendedName>
</protein>
<dbReference type="OrthoDB" id="411372at2759"/>
<dbReference type="PANTHER" id="PTHR13119:SF12">
    <property type="entry name" value="PROTEIN SUPPRESSOR OF SABLE"/>
    <property type="match status" value="1"/>
</dbReference>
<evidence type="ECO:0000256" key="5">
    <source>
        <dbReference type="PROSITE-ProRule" id="PRU00723"/>
    </source>
</evidence>
<keyword evidence="1 5" id="KW-0479">Metal-binding</keyword>
<dbReference type="PROSITE" id="PS50103">
    <property type="entry name" value="ZF_C3H1"/>
    <property type="match status" value="3"/>
</dbReference>
<feature type="zinc finger region" description="C3H1-type" evidence="5">
    <location>
        <begin position="397"/>
        <end position="424"/>
    </location>
</feature>
<feature type="zinc finger region" description="C3H1-type" evidence="5">
    <location>
        <begin position="426"/>
        <end position="453"/>
    </location>
</feature>
<feature type="domain" description="C3H1-type" evidence="7">
    <location>
        <begin position="397"/>
        <end position="424"/>
    </location>
</feature>
<feature type="compositionally biased region" description="Polar residues" evidence="6">
    <location>
        <begin position="645"/>
        <end position="658"/>
    </location>
</feature>
<feature type="compositionally biased region" description="Polar residues" evidence="6">
    <location>
        <begin position="538"/>
        <end position="549"/>
    </location>
</feature>
<feature type="compositionally biased region" description="Basic residues" evidence="6">
    <location>
        <begin position="365"/>
        <end position="377"/>
    </location>
</feature>
<evidence type="ECO:0000259" key="7">
    <source>
        <dbReference type="PROSITE" id="PS50103"/>
    </source>
</evidence>
<proteinExistence type="predicted"/>
<evidence type="ECO:0000313" key="9">
    <source>
        <dbReference type="Proteomes" id="UP000029121"/>
    </source>
</evidence>
<dbReference type="AlphaFoldDB" id="R0EV46"/>
<feature type="region of interest" description="Disordered" evidence="6">
    <location>
        <begin position="626"/>
        <end position="658"/>
    </location>
</feature>
<dbReference type="GO" id="GO:0008270">
    <property type="term" value="F:zinc ion binding"/>
    <property type="evidence" value="ECO:0007669"/>
    <property type="project" value="UniProtKB-KW"/>
</dbReference>
<evidence type="ECO:0000256" key="4">
    <source>
        <dbReference type="ARBA" id="ARBA00022833"/>
    </source>
</evidence>
<feature type="compositionally biased region" description="Basic and acidic residues" evidence="6">
    <location>
        <begin position="346"/>
        <end position="364"/>
    </location>
</feature>
<keyword evidence="9" id="KW-1185">Reference proteome</keyword>
<feature type="compositionally biased region" description="Polar residues" evidence="6">
    <location>
        <begin position="580"/>
        <end position="610"/>
    </location>
</feature>
<dbReference type="EMBL" id="KB870812">
    <property type="protein sequence ID" value="EOA12987.1"/>
    <property type="molecule type" value="Genomic_DNA"/>
</dbReference>
<dbReference type="Proteomes" id="UP000029121">
    <property type="component" value="Unassembled WGS sequence"/>
</dbReference>
<evidence type="ECO:0000313" key="8">
    <source>
        <dbReference type="EMBL" id="EOA12987.1"/>
    </source>
</evidence>
<feature type="zinc finger region" description="C3H1-type" evidence="5">
    <location>
        <begin position="456"/>
        <end position="479"/>
    </location>
</feature>
<feature type="compositionally biased region" description="Basic and acidic residues" evidence="6">
    <location>
        <begin position="628"/>
        <end position="638"/>
    </location>
</feature>
<feature type="domain" description="C3H1-type" evidence="7">
    <location>
        <begin position="456"/>
        <end position="479"/>
    </location>
</feature>